<gene>
    <name evidence="1" type="ORF">SAMN02910417_00921</name>
</gene>
<organism evidence="1 2">
    <name type="scientific">Eubacterium oxidoreducens</name>
    <dbReference type="NCBI Taxonomy" id="1732"/>
    <lineage>
        <taxon>Bacteria</taxon>
        <taxon>Bacillati</taxon>
        <taxon>Bacillota</taxon>
        <taxon>Clostridia</taxon>
        <taxon>Eubacteriales</taxon>
        <taxon>Eubacteriaceae</taxon>
        <taxon>Eubacterium</taxon>
    </lineage>
</organism>
<proteinExistence type="predicted"/>
<dbReference type="STRING" id="1732.SAMN02910417_00921"/>
<dbReference type="EMBL" id="FMXR01000007">
    <property type="protein sequence ID" value="SDB12233.1"/>
    <property type="molecule type" value="Genomic_DNA"/>
</dbReference>
<evidence type="ECO:0000313" key="1">
    <source>
        <dbReference type="EMBL" id="SDB12233.1"/>
    </source>
</evidence>
<dbReference type="AlphaFoldDB" id="A0A1G6AVE2"/>
<dbReference type="InterPro" id="IPR027417">
    <property type="entry name" value="P-loop_NTPase"/>
</dbReference>
<dbReference type="OrthoDB" id="384098at2"/>
<accession>A0A1G6AVE2</accession>
<name>A0A1G6AVE2_EUBOX</name>
<evidence type="ECO:0000313" key="2">
    <source>
        <dbReference type="Proteomes" id="UP000199228"/>
    </source>
</evidence>
<keyword evidence="2" id="KW-1185">Reference proteome</keyword>
<protein>
    <recommendedName>
        <fullName evidence="3">HPr Serine kinase C-terminal domain-containing protein</fullName>
    </recommendedName>
</protein>
<sequence length="285" mass="32463">MNYETYYEIADIVIKIDSPFPFFAHNGEDFRCEQKKADFVFHFQQTDNIPQFLDGKTKIGQSLWSDEYVDDNGQYCRAFLWEDQYYTEVSVVGEKEGTCYFSSSDILAQRAEEGFELLMYMCPEIVLLQFDTIVLHSSHLKIGERGLVFSGVSGAGKSTQAELWEKMCGAQVLNGDRSALRKIDGVWQVCGCPMCGSSNIHRKGRESLYAIVMLHQGTDNALKQLKGAQAFREVMPQITTPLYHKEYANRVMNKIEDLISSIPVYQYTCTKDETAVQVLKEALQL</sequence>
<dbReference type="Proteomes" id="UP000199228">
    <property type="component" value="Unassembled WGS sequence"/>
</dbReference>
<dbReference type="SUPFAM" id="SSF53795">
    <property type="entry name" value="PEP carboxykinase-like"/>
    <property type="match status" value="1"/>
</dbReference>
<dbReference type="Gene3D" id="3.40.50.300">
    <property type="entry name" value="P-loop containing nucleotide triphosphate hydrolases"/>
    <property type="match status" value="1"/>
</dbReference>
<evidence type="ECO:0008006" key="3">
    <source>
        <dbReference type="Google" id="ProtNLM"/>
    </source>
</evidence>
<reference evidence="1 2" key="1">
    <citation type="submission" date="2016-10" db="EMBL/GenBank/DDBJ databases">
        <authorList>
            <person name="de Groot N.N."/>
        </authorList>
    </citation>
    <scope>NUCLEOTIDE SEQUENCE [LARGE SCALE GENOMIC DNA]</scope>
    <source>
        <strain evidence="1 2">DSM 3217</strain>
    </source>
</reference>
<dbReference type="RefSeq" id="WP_090172716.1">
    <property type="nucleotide sequence ID" value="NZ_FMXR01000007.1"/>
</dbReference>